<evidence type="ECO:0000313" key="6">
    <source>
        <dbReference type="Proteomes" id="UP001145069"/>
    </source>
</evidence>
<sequence length="318" mass="38143">MRNLFEELMQFTDEELAIIHNQEVKKDLYTSQSSFVIEGERFLKPNKMIMVRKHTRFIDFPKHKHDYIEINYVYHGKLTQHVAGDEITLKKGELLFLNQHIEHEIEAAEQRDIVINFIIRPDFFEFIFTYLDSDNKITEFLIDSLYNQTHNGHYLYFKVSEVEEIQQLIGKMIEEIWYPSVLSQSSIKLYMGLLIIELIKHVDKLIQKQETQEHYVTLQVLNYIEDNYQEASLEELAKQLNQPSYWLSKHIKKSTNQTFKTLLQDKRLRRAKELLEVTTMPIVEIAEQVGYDNISYFYRIFKGKYDYTPSQYRNKMRG</sequence>
<dbReference type="Gene3D" id="2.60.120.10">
    <property type="entry name" value="Jelly Rolls"/>
    <property type="match status" value="1"/>
</dbReference>
<organism evidence="5 6">
    <name type="scientific">Aquibacillus salsiterrae</name>
    <dbReference type="NCBI Taxonomy" id="2950439"/>
    <lineage>
        <taxon>Bacteria</taxon>
        <taxon>Bacillati</taxon>
        <taxon>Bacillota</taxon>
        <taxon>Bacilli</taxon>
        <taxon>Bacillales</taxon>
        <taxon>Bacillaceae</taxon>
        <taxon>Aquibacillus</taxon>
    </lineage>
</organism>
<comment type="caution">
    <text evidence="5">The sequence shown here is derived from an EMBL/GenBank/DDBJ whole genome shotgun (WGS) entry which is preliminary data.</text>
</comment>
<dbReference type="EMBL" id="JAMQKC010000003">
    <property type="protein sequence ID" value="MDC3416247.1"/>
    <property type="molecule type" value="Genomic_DNA"/>
</dbReference>
<dbReference type="SUPFAM" id="SSF51215">
    <property type="entry name" value="Regulatory protein AraC"/>
    <property type="match status" value="1"/>
</dbReference>
<dbReference type="SMART" id="SM00342">
    <property type="entry name" value="HTH_ARAC"/>
    <property type="match status" value="1"/>
</dbReference>
<dbReference type="PROSITE" id="PS01124">
    <property type="entry name" value="HTH_ARAC_FAMILY_2"/>
    <property type="match status" value="1"/>
</dbReference>
<dbReference type="Gene3D" id="1.10.10.60">
    <property type="entry name" value="Homeodomain-like"/>
    <property type="match status" value="2"/>
</dbReference>
<evidence type="ECO:0000259" key="4">
    <source>
        <dbReference type="PROSITE" id="PS01124"/>
    </source>
</evidence>
<gene>
    <name evidence="5" type="ORF">NC799_04905</name>
</gene>
<evidence type="ECO:0000256" key="2">
    <source>
        <dbReference type="ARBA" id="ARBA00023125"/>
    </source>
</evidence>
<dbReference type="GO" id="GO:0003700">
    <property type="term" value="F:DNA-binding transcription factor activity"/>
    <property type="evidence" value="ECO:0007669"/>
    <property type="project" value="InterPro"/>
</dbReference>
<dbReference type="InterPro" id="IPR009057">
    <property type="entry name" value="Homeodomain-like_sf"/>
</dbReference>
<dbReference type="PANTHER" id="PTHR43280">
    <property type="entry name" value="ARAC-FAMILY TRANSCRIPTIONAL REGULATOR"/>
    <property type="match status" value="1"/>
</dbReference>
<dbReference type="PANTHER" id="PTHR43280:SF28">
    <property type="entry name" value="HTH-TYPE TRANSCRIPTIONAL ACTIVATOR RHAS"/>
    <property type="match status" value="1"/>
</dbReference>
<keyword evidence="6" id="KW-1185">Reference proteome</keyword>
<keyword evidence="3" id="KW-0804">Transcription</keyword>
<dbReference type="Proteomes" id="UP001145069">
    <property type="component" value="Unassembled WGS sequence"/>
</dbReference>
<proteinExistence type="predicted"/>
<feature type="domain" description="HTH araC/xylS-type" evidence="4">
    <location>
        <begin position="218"/>
        <end position="315"/>
    </location>
</feature>
<name>A0A9X3WBL4_9BACI</name>
<dbReference type="InterPro" id="IPR037923">
    <property type="entry name" value="HTH-like"/>
</dbReference>
<dbReference type="InterPro" id="IPR014710">
    <property type="entry name" value="RmlC-like_jellyroll"/>
</dbReference>
<dbReference type="GO" id="GO:0043565">
    <property type="term" value="F:sequence-specific DNA binding"/>
    <property type="evidence" value="ECO:0007669"/>
    <property type="project" value="InterPro"/>
</dbReference>
<reference evidence="5" key="1">
    <citation type="submission" date="2022-06" db="EMBL/GenBank/DDBJ databases">
        <title>Aquibacillus sp. a new bacterium isolated from soil saline samples.</title>
        <authorList>
            <person name="Galisteo C."/>
            <person name="De La Haba R."/>
            <person name="Sanchez-Porro C."/>
            <person name="Ventosa A."/>
        </authorList>
    </citation>
    <scope>NUCLEOTIDE SEQUENCE</scope>
    <source>
        <strain evidence="5">3ASR75-54</strain>
    </source>
</reference>
<dbReference type="InterPro" id="IPR020449">
    <property type="entry name" value="Tscrpt_reg_AraC-type_HTH"/>
</dbReference>
<accession>A0A9X3WBL4</accession>
<dbReference type="InterPro" id="IPR003313">
    <property type="entry name" value="AraC-bd"/>
</dbReference>
<protein>
    <submittedName>
        <fullName evidence="5">AraC family transcriptional regulator</fullName>
    </submittedName>
</protein>
<dbReference type="PRINTS" id="PR00032">
    <property type="entry name" value="HTHARAC"/>
</dbReference>
<evidence type="ECO:0000313" key="5">
    <source>
        <dbReference type="EMBL" id="MDC3416247.1"/>
    </source>
</evidence>
<dbReference type="AlphaFoldDB" id="A0A9X3WBL4"/>
<dbReference type="SUPFAM" id="SSF46689">
    <property type="entry name" value="Homeodomain-like"/>
    <property type="match status" value="1"/>
</dbReference>
<evidence type="ECO:0000256" key="1">
    <source>
        <dbReference type="ARBA" id="ARBA00023015"/>
    </source>
</evidence>
<keyword evidence="1" id="KW-0805">Transcription regulation</keyword>
<dbReference type="RefSeq" id="WP_272445255.1">
    <property type="nucleotide sequence ID" value="NZ_JAMQKC010000003.1"/>
</dbReference>
<dbReference type="InterPro" id="IPR018060">
    <property type="entry name" value="HTH_AraC"/>
</dbReference>
<keyword evidence="2" id="KW-0238">DNA-binding</keyword>
<dbReference type="Pfam" id="PF12833">
    <property type="entry name" value="HTH_18"/>
    <property type="match status" value="1"/>
</dbReference>
<evidence type="ECO:0000256" key="3">
    <source>
        <dbReference type="ARBA" id="ARBA00023163"/>
    </source>
</evidence>
<dbReference type="Pfam" id="PF02311">
    <property type="entry name" value="AraC_binding"/>
    <property type="match status" value="1"/>
</dbReference>